<reference evidence="1 2" key="1">
    <citation type="journal article" date="2019" name="Appl. Environ. Microbiol.">
        <title>Co-occurrence of broad and narrow host-range viruses infecting the toxic bloom-forming cyanobacterium Microcystis aeruginosa.</title>
        <authorList>
            <person name="Morimoto D."/>
            <person name="Tominaga K."/>
            <person name="Nishimura Y."/>
            <person name="Yoshida N."/>
            <person name="Kimura S."/>
            <person name="Sako Y."/>
            <person name="Yoshida T."/>
        </authorList>
    </citation>
    <scope>NUCLEOTIDE SEQUENCE [LARGE SCALE GENOMIC DNA]</scope>
    <source>
        <strain evidence="1 2">11-30S32</strain>
    </source>
</reference>
<protein>
    <submittedName>
        <fullName evidence="1">Uncharacterized protein</fullName>
    </submittedName>
</protein>
<organism evidence="1 2">
    <name type="scientific">Microcystis aeruginosa 11-30S32</name>
    <dbReference type="NCBI Taxonomy" id="2358142"/>
    <lineage>
        <taxon>Bacteria</taxon>
        <taxon>Bacillati</taxon>
        <taxon>Cyanobacteriota</taxon>
        <taxon>Cyanophyceae</taxon>
        <taxon>Oscillatoriophycideae</taxon>
        <taxon>Chroococcales</taxon>
        <taxon>Microcystaceae</taxon>
        <taxon>Microcystis</taxon>
    </lineage>
</organism>
<comment type="caution">
    <text evidence="1">The sequence shown here is derived from an EMBL/GenBank/DDBJ whole genome shotgun (WGS) entry which is preliminary data.</text>
</comment>
<dbReference type="RefSeq" id="WP_147072777.1">
    <property type="nucleotide sequence ID" value="NZ_BHVU01000291.1"/>
</dbReference>
<dbReference type="EMBL" id="BHVU01000291">
    <property type="protein sequence ID" value="GCA95050.1"/>
    <property type="molecule type" value="Genomic_DNA"/>
</dbReference>
<evidence type="ECO:0000313" key="2">
    <source>
        <dbReference type="Proteomes" id="UP000321223"/>
    </source>
</evidence>
<sequence length="316" mass="36624">MSNTFLSIIIPMREGFGEYWLGELLKVKGDIEFILVHPPGVKPSPVNDPRMKQIVCALRGEIIQRSTGFLNARGTYILTINCDEYLHPEIVTLVKDYFERFPNSWVLRLARCEFPYGEREKLESPWPTIPDVKSLAICSRRENNSNLFKENNYLLEAPIAPLDNPFNPSALIGKRRDHKGPHMENFDKKVWKNELVQPAVKEITASMSVTGPIKYIPFWCLDRLLGLYIQAKFFEQGKTIGHWLPEIAEQLRIEDNPPEYKRTKRFYFIAEVILLKNFPKYGYLWNLILAQATEVPGRAIDSLKRKFLPEKPSISK</sequence>
<name>A0A510PNA6_MICAE</name>
<dbReference type="AlphaFoldDB" id="A0A510PNA6"/>
<proteinExistence type="predicted"/>
<accession>A0A510PNA6</accession>
<dbReference type="Proteomes" id="UP000321223">
    <property type="component" value="Unassembled WGS sequence"/>
</dbReference>
<evidence type="ECO:0000313" key="1">
    <source>
        <dbReference type="EMBL" id="GCA95050.1"/>
    </source>
</evidence>
<gene>
    <name evidence="1" type="ORF">MAE30S32_37020</name>
</gene>